<evidence type="ECO:0000256" key="5">
    <source>
        <dbReference type="ARBA" id="ARBA00022989"/>
    </source>
</evidence>
<accession>A0A9D0YRE1</accession>
<dbReference type="InterPro" id="IPR007182">
    <property type="entry name" value="MnhB"/>
</dbReference>
<dbReference type="Proteomes" id="UP000886879">
    <property type="component" value="Unassembled WGS sequence"/>
</dbReference>
<proteinExistence type="inferred from homology"/>
<keyword evidence="3" id="KW-1003">Cell membrane</keyword>
<evidence type="ECO:0000256" key="3">
    <source>
        <dbReference type="ARBA" id="ARBA00022475"/>
    </source>
</evidence>
<dbReference type="Pfam" id="PF04039">
    <property type="entry name" value="MnhB"/>
    <property type="match status" value="1"/>
</dbReference>
<feature type="domain" description="Na+/H+ antiporter MnhB subunit-related protein" evidence="8">
    <location>
        <begin position="10"/>
        <end position="127"/>
    </location>
</feature>
<evidence type="ECO:0000256" key="4">
    <source>
        <dbReference type="ARBA" id="ARBA00022692"/>
    </source>
</evidence>
<keyword evidence="4 7" id="KW-0812">Transmembrane</keyword>
<evidence type="ECO:0000256" key="6">
    <source>
        <dbReference type="ARBA" id="ARBA00023136"/>
    </source>
</evidence>
<evidence type="ECO:0000313" key="10">
    <source>
        <dbReference type="Proteomes" id="UP000886879"/>
    </source>
</evidence>
<sequence>MKTYKKTHAISRCASDLFLPLACVFGCYVVLHGSTSPGGGFQGGVLVASAILLVYLGYGGWGVKHSFNEHMLHSSETVAEIMYVVIALVGVFTGLNFCVNFVFAGQQVDTSILMNDAVGYHVMAGITCLLIMMLSVLEDDKHESPEEKEEDAA</sequence>
<dbReference type="AlphaFoldDB" id="A0A9D0YRE1"/>
<feature type="transmembrane region" description="Helical" evidence="7">
    <location>
        <begin position="12"/>
        <end position="31"/>
    </location>
</feature>
<reference evidence="9" key="2">
    <citation type="journal article" date="2021" name="PeerJ">
        <title>Extensive microbial diversity within the chicken gut microbiome revealed by metagenomics and culture.</title>
        <authorList>
            <person name="Gilroy R."/>
            <person name="Ravi A."/>
            <person name="Getino M."/>
            <person name="Pursley I."/>
            <person name="Horton D.L."/>
            <person name="Alikhan N.F."/>
            <person name="Baker D."/>
            <person name="Gharbi K."/>
            <person name="Hall N."/>
            <person name="Watson M."/>
            <person name="Adriaenssens E.M."/>
            <person name="Foster-Nyarko E."/>
            <person name="Jarju S."/>
            <person name="Secka A."/>
            <person name="Antonio M."/>
            <person name="Oren A."/>
            <person name="Chaudhuri R.R."/>
            <person name="La Ragione R."/>
            <person name="Hildebrand F."/>
            <person name="Pallen M.J."/>
        </authorList>
    </citation>
    <scope>NUCLEOTIDE SEQUENCE</scope>
    <source>
        <strain evidence="9">ChiGjej2B2-12916</strain>
    </source>
</reference>
<gene>
    <name evidence="9" type="ORF">IAD31_03415</name>
</gene>
<evidence type="ECO:0000256" key="2">
    <source>
        <dbReference type="ARBA" id="ARBA00009425"/>
    </source>
</evidence>
<protein>
    <recommendedName>
        <fullName evidence="8">Na+/H+ antiporter MnhB subunit-related protein domain-containing protein</fullName>
    </recommendedName>
</protein>
<comment type="subcellular location">
    <subcellularLocation>
        <location evidence="1">Cell membrane</location>
        <topology evidence="1">Multi-pass membrane protein</topology>
    </subcellularLocation>
</comment>
<keyword evidence="6 7" id="KW-0472">Membrane</keyword>
<feature type="transmembrane region" description="Helical" evidence="7">
    <location>
        <begin position="117"/>
        <end position="137"/>
    </location>
</feature>
<organism evidence="9 10">
    <name type="scientific">Candidatus Enterenecus faecium</name>
    <dbReference type="NCBI Taxonomy" id="2840780"/>
    <lineage>
        <taxon>Bacteria</taxon>
        <taxon>Bacillati</taxon>
        <taxon>Bacillota</taxon>
        <taxon>Clostridia</taxon>
        <taxon>Eubacteriales</taxon>
        <taxon>Candidatus Enterenecus</taxon>
    </lineage>
</organism>
<name>A0A9D0YRE1_9FIRM</name>
<evidence type="ECO:0000259" key="8">
    <source>
        <dbReference type="Pfam" id="PF04039"/>
    </source>
</evidence>
<keyword evidence="5 7" id="KW-1133">Transmembrane helix</keyword>
<dbReference type="PANTHER" id="PTHR33932:SF4">
    <property type="entry name" value="NA(+)_H(+) ANTIPORTER SUBUNIT B"/>
    <property type="match status" value="1"/>
</dbReference>
<dbReference type="EMBL" id="DVFO01000031">
    <property type="protein sequence ID" value="HIQ60629.1"/>
    <property type="molecule type" value="Genomic_DNA"/>
</dbReference>
<dbReference type="GO" id="GO:0005886">
    <property type="term" value="C:plasma membrane"/>
    <property type="evidence" value="ECO:0007669"/>
    <property type="project" value="UniProtKB-SubCell"/>
</dbReference>
<comment type="similarity">
    <text evidence="2">Belongs to the CPA3 antiporters (TC 2.A.63) subunit B family.</text>
</comment>
<dbReference type="InterPro" id="IPR050622">
    <property type="entry name" value="CPA3_antiporter_subunitB"/>
</dbReference>
<reference evidence="9" key="1">
    <citation type="submission" date="2020-10" db="EMBL/GenBank/DDBJ databases">
        <authorList>
            <person name="Gilroy R."/>
        </authorList>
    </citation>
    <scope>NUCLEOTIDE SEQUENCE</scope>
    <source>
        <strain evidence="9">ChiGjej2B2-12916</strain>
    </source>
</reference>
<evidence type="ECO:0000256" key="1">
    <source>
        <dbReference type="ARBA" id="ARBA00004651"/>
    </source>
</evidence>
<evidence type="ECO:0000313" key="9">
    <source>
        <dbReference type="EMBL" id="HIQ60629.1"/>
    </source>
</evidence>
<dbReference type="PANTHER" id="PTHR33932">
    <property type="entry name" value="NA(+)/H(+) ANTIPORTER SUBUNIT B"/>
    <property type="match status" value="1"/>
</dbReference>
<feature type="transmembrane region" description="Helical" evidence="7">
    <location>
        <begin position="43"/>
        <end position="61"/>
    </location>
</feature>
<comment type="caution">
    <text evidence="9">The sequence shown here is derived from an EMBL/GenBank/DDBJ whole genome shotgun (WGS) entry which is preliminary data.</text>
</comment>
<evidence type="ECO:0000256" key="7">
    <source>
        <dbReference type="SAM" id="Phobius"/>
    </source>
</evidence>
<feature type="transmembrane region" description="Helical" evidence="7">
    <location>
        <begin position="81"/>
        <end position="105"/>
    </location>
</feature>